<accession>A0A0F5NI31</accession>
<organism evidence="2 3">
    <name type="scientific">Mycobacterium nebraskense</name>
    <dbReference type="NCBI Taxonomy" id="244292"/>
    <lineage>
        <taxon>Bacteria</taxon>
        <taxon>Bacillati</taxon>
        <taxon>Actinomycetota</taxon>
        <taxon>Actinomycetes</taxon>
        <taxon>Mycobacteriales</taxon>
        <taxon>Mycobacteriaceae</taxon>
        <taxon>Mycobacterium</taxon>
    </lineage>
</organism>
<dbReference type="Proteomes" id="UP000193781">
    <property type="component" value="Unassembled WGS sequence"/>
</dbReference>
<name>A0A0F5NI31_9MYCO</name>
<sequence length="148" mass="16049">MKGLVATAAVLMTVIAAIVLAIVELLIKLAPLLVAAACLWGAAKLIGAHRARGAADEERLKQDWSRTAPQGPPQAAPSTPLPPVIAHRERMYVVRGEDTGLASDRDDGYVKVSATALPRVQRLPATYHHRRKFTPRRASGHRSGRRRP</sequence>
<feature type="region of interest" description="Disordered" evidence="1">
    <location>
        <begin position="121"/>
        <end position="148"/>
    </location>
</feature>
<gene>
    <name evidence="2" type="ORF">AWC17_14695</name>
</gene>
<proteinExistence type="predicted"/>
<feature type="compositionally biased region" description="Pro residues" evidence="1">
    <location>
        <begin position="70"/>
        <end position="82"/>
    </location>
</feature>
<dbReference type="RefSeq" id="WP_007172165.1">
    <property type="nucleotide sequence ID" value="NZ_JACKSS010000159.1"/>
</dbReference>
<comment type="caution">
    <text evidence="2">The sequence shown here is derived from an EMBL/GenBank/DDBJ whole genome shotgun (WGS) entry which is preliminary data.</text>
</comment>
<keyword evidence="3" id="KW-1185">Reference proteome</keyword>
<dbReference type="OrthoDB" id="4727400at2"/>
<protein>
    <submittedName>
        <fullName evidence="2">Uncharacterized protein</fullName>
    </submittedName>
</protein>
<evidence type="ECO:0000256" key="1">
    <source>
        <dbReference type="SAM" id="MobiDB-lite"/>
    </source>
</evidence>
<reference evidence="2 3" key="1">
    <citation type="submission" date="2016-01" db="EMBL/GenBank/DDBJ databases">
        <title>The new phylogeny of the genus Mycobacterium.</title>
        <authorList>
            <person name="Tarcisio F."/>
            <person name="Conor M."/>
            <person name="Antonella G."/>
            <person name="Elisabetta G."/>
            <person name="Giulia F.S."/>
            <person name="Sara T."/>
            <person name="Anna F."/>
            <person name="Clotilde B."/>
            <person name="Roberto B."/>
            <person name="Veronica D.S."/>
            <person name="Fabio R."/>
            <person name="Monica P."/>
            <person name="Olivier J."/>
            <person name="Enrico T."/>
            <person name="Nicola S."/>
        </authorList>
    </citation>
    <scope>NUCLEOTIDE SEQUENCE [LARGE SCALE GENOMIC DNA]</scope>
    <source>
        <strain evidence="2 3">DSM 44803</strain>
    </source>
</reference>
<dbReference type="EMBL" id="LQPH01000161">
    <property type="protein sequence ID" value="ORW16456.1"/>
    <property type="molecule type" value="Genomic_DNA"/>
</dbReference>
<dbReference type="AlphaFoldDB" id="A0A0F5NI31"/>
<feature type="compositionally biased region" description="Basic residues" evidence="1">
    <location>
        <begin position="127"/>
        <end position="148"/>
    </location>
</feature>
<evidence type="ECO:0000313" key="2">
    <source>
        <dbReference type="EMBL" id="ORW16456.1"/>
    </source>
</evidence>
<dbReference type="STRING" id="244292.ABW17_25465"/>
<feature type="region of interest" description="Disordered" evidence="1">
    <location>
        <begin position="56"/>
        <end position="82"/>
    </location>
</feature>
<evidence type="ECO:0000313" key="3">
    <source>
        <dbReference type="Proteomes" id="UP000193781"/>
    </source>
</evidence>